<gene>
    <name evidence="2" type="ORF">ACFOLH_09485</name>
</gene>
<organism evidence="2 3">
    <name type="scientific">Aquipuribacter hungaricus</name>
    <dbReference type="NCBI Taxonomy" id="545624"/>
    <lineage>
        <taxon>Bacteria</taxon>
        <taxon>Bacillati</taxon>
        <taxon>Actinomycetota</taxon>
        <taxon>Actinomycetes</taxon>
        <taxon>Micrococcales</taxon>
        <taxon>Intrasporangiaceae</taxon>
        <taxon>Aquipuribacter</taxon>
    </lineage>
</organism>
<protein>
    <submittedName>
        <fullName evidence="2">YbjN domain-containing protein</fullName>
    </submittedName>
</protein>
<accession>A0ABV7WGH7</accession>
<evidence type="ECO:0000313" key="3">
    <source>
        <dbReference type="Proteomes" id="UP001595685"/>
    </source>
</evidence>
<dbReference type="RefSeq" id="WP_340288933.1">
    <property type="nucleotide sequence ID" value="NZ_JBBEOI010000004.1"/>
</dbReference>
<name>A0ABV7WGH7_9MICO</name>
<dbReference type="Gene3D" id="3.30.1460.10">
    <property type="match status" value="1"/>
</dbReference>
<dbReference type="InterPro" id="IPR054343">
    <property type="entry name" value="TY-Chap_M"/>
</dbReference>
<dbReference type="Pfam" id="PF22551">
    <property type="entry name" value="TY-Chap1"/>
    <property type="match status" value="1"/>
</dbReference>
<dbReference type="EMBL" id="JBHRWW010000005">
    <property type="protein sequence ID" value="MFC3688570.1"/>
    <property type="molecule type" value="Genomic_DNA"/>
</dbReference>
<evidence type="ECO:0000313" key="2">
    <source>
        <dbReference type="EMBL" id="MFC3688570.1"/>
    </source>
</evidence>
<evidence type="ECO:0000259" key="1">
    <source>
        <dbReference type="Pfam" id="PF22551"/>
    </source>
</evidence>
<sequence>MSYLDMARSHVKELAREAFELAEVVVDPDGDLAFPFGTAVLYVSVVTDGRLVRVWARAADGIAVTKPVLREVNDANAWLVLARAWMHGGALMIEGCLPVETLRAEDLRALVSEVGGTADRLGALVATVHGGKVALPVGPVPGAE</sequence>
<reference evidence="3" key="1">
    <citation type="journal article" date="2019" name="Int. J. Syst. Evol. Microbiol.">
        <title>The Global Catalogue of Microorganisms (GCM) 10K type strain sequencing project: providing services to taxonomists for standard genome sequencing and annotation.</title>
        <authorList>
            <consortium name="The Broad Institute Genomics Platform"/>
            <consortium name="The Broad Institute Genome Sequencing Center for Infectious Disease"/>
            <person name="Wu L."/>
            <person name="Ma J."/>
        </authorList>
    </citation>
    <scope>NUCLEOTIDE SEQUENCE [LARGE SCALE GENOMIC DNA]</scope>
    <source>
        <strain evidence="3">NCAIM B.02333</strain>
    </source>
</reference>
<proteinExistence type="predicted"/>
<dbReference type="SUPFAM" id="SSF69635">
    <property type="entry name" value="Type III secretory system chaperone-like"/>
    <property type="match status" value="1"/>
</dbReference>
<dbReference type="Proteomes" id="UP001595685">
    <property type="component" value="Unassembled WGS sequence"/>
</dbReference>
<feature type="domain" description="TY-Chap central" evidence="1">
    <location>
        <begin position="5"/>
        <end position="135"/>
    </location>
</feature>
<comment type="caution">
    <text evidence="2">The sequence shown here is derived from an EMBL/GenBank/DDBJ whole genome shotgun (WGS) entry which is preliminary data.</text>
</comment>
<keyword evidence="3" id="KW-1185">Reference proteome</keyword>